<dbReference type="AlphaFoldDB" id="A0A7H0EZX9"/>
<dbReference type="KEGG" id="ccur:IAR63_16155"/>
<dbReference type="Gene3D" id="3.20.20.80">
    <property type="entry name" value="Glycosidases"/>
    <property type="match status" value="1"/>
</dbReference>
<dbReference type="PANTHER" id="PTHR43405:SF1">
    <property type="entry name" value="GLYCOSYL HYDROLASE DIGH"/>
    <property type="match status" value="1"/>
</dbReference>
<dbReference type="EMBL" id="CP060822">
    <property type="protein sequence ID" value="QNP29345.1"/>
    <property type="molecule type" value="Genomic_DNA"/>
</dbReference>
<dbReference type="PANTHER" id="PTHR43405">
    <property type="entry name" value="GLYCOSYL HYDROLASE DIGH"/>
    <property type="match status" value="1"/>
</dbReference>
<keyword evidence="1" id="KW-0732">Signal</keyword>
<evidence type="ECO:0000256" key="1">
    <source>
        <dbReference type="ARBA" id="ARBA00022729"/>
    </source>
</evidence>
<dbReference type="InterPro" id="IPR017853">
    <property type="entry name" value="GH"/>
</dbReference>
<proteinExistence type="predicted"/>
<sequence>MVSRLFNLFISLGFLFSVIVSSVASTSIHLKTTNNLVLTEIRGVWLTNVASGVLFVPWGIERAINQLAELNFNTIYPVVWNRGYTFYKSQVAQSVTGDITEPFLNFMHGGADVLTKIVKLGKKKNLTVIPWFEYGFMTPPNSNLAKLHPEWLTNAQQGVNYLNANLREDIDSSSIFNQQLWLNPLHPQVQNFILDLILEVVKNYDVDGIQVDDHFGMPVQFGYDPFTVKLYQKEHLGKIPPSDPFNSEWMSWRANKITGLLTRIRGEVKKFKPQAKISVSPNSQDYAYKYYLQDWQNWVEQNLVDELVLQVYRDDNRSFISEIQKPAVQSALKKIPVSIGISSGTLTSPVNIHSVKQKVQIVRDSQFLGFSFFYWESLWGYISPESPQQRRRTFLKILEYPAVRPVFFRKIQ</sequence>
<accession>A0A7H0EZX9</accession>
<dbReference type="Pfam" id="PF02638">
    <property type="entry name" value="GHL10"/>
    <property type="match status" value="1"/>
</dbReference>
<evidence type="ECO:0000313" key="4">
    <source>
        <dbReference type="Proteomes" id="UP000516013"/>
    </source>
</evidence>
<dbReference type="GO" id="GO:0016787">
    <property type="term" value="F:hydrolase activity"/>
    <property type="evidence" value="ECO:0007669"/>
    <property type="project" value="UniProtKB-KW"/>
</dbReference>
<protein>
    <submittedName>
        <fullName evidence="3">Glycoside hydrolase family 10 protein</fullName>
    </submittedName>
</protein>
<dbReference type="Proteomes" id="UP000516013">
    <property type="component" value="Chromosome"/>
</dbReference>
<evidence type="ECO:0000259" key="2">
    <source>
        <dbReference type="Pfam" id="PF02638"/>
    </source>
</evidence>
<dbReference type="RefSeq" id="WP_187705981.1">
    <property type="nucleotide sequence ID" value="NZ_CP060822.1"/>
</dbReference>
<keyword evidence="4" id="KW-1185">Reference proteome</keyword>
<feature type="domain" description="Glycosyl hydrolase-like 10" evidence="2">
    <location>
        <begin position="40"/>
        <end position="358"/>
    </location>
</feature>
<evidence type="ECO:0000313" key="3">
    <source>
        <dbReference type="EMBL" id="QNP29345.1"/>
    </source>
</evidence>
<reference evidence="3 4" key="1">
    <citation type="submission" date="2020-08" db="EMBL/GenBank/DDBJ databases">
        <title>Complete genome sequence of Raphidiopsis curvispora isolated from drinking water reservoir in South Korea.</title>
        <authorList>
            <person name="Jeong J."/>
        </authorList>
    </citation>
    <scope>NUCLEOTIDE SEQUENCE [LARGE SCALE GENOMIC DNA]</scope>
    <source>
        <strain evidence="3 4">GIHE-G1</strain>
    </source>
</reference>
<gene>
    <name evidence="3" type="ORF">IAR63_16155</name>
</gene>
<dbReference type="SUPFAM" id="SSF51445">
    <property type="entry name" value="(Trans)glycosidases"/>
    <property type="match status" value="1"/>
</dbReference>
<dbReference type="InterPro" id="IPR003790">
    <property type="entry name" value="GHL10"/>
</dbReference>
<keyword evidence="3" id="KW-0378">Hydrolase</keyword>
<dbReference type="InterPro" id="IPR052177">
    <property type="entry name" value="Divisome_Glycosyl_Hydrolase"/>
</dbReference>
<name>A0A7H0EZX9_9CYAN</name>
<organism evidence="3 4">
    <name type="scientific">Cylindrospermopsis curvispora GIHE-G1</name>
    <dbReference type="NCBI Taxonomy" id="2666332"/>
    <lineage>
        <taxon>Bacteria</taxon>
        <taxon>Bacillati</taxon>
        <taxon>Cyanobacteriota</taxon>
        <taxon>Cyanophyceae</taxon>
        <taxon>Nostocales</taxon>
        <taxon>Aphanizomenonaceae</taxon>
        <taxon>Cylindrospermopsis</taxon>
    </lineage>
</organism>